<feature type="domain" description="CsbD-like" evidence="2">
    <location>
        <begin position="4"/>
        <end position="56"/>
    </location>
</feature>
<reference evidence="3 4" key="1">
    <citation type="submission" date="2019-02" db="EMBL/GenBank/DDBJ databases">
        <title>Deep-cultivation of Planctomycetes and their phenomic and genomic characterization uncovers novel biology.</title>
        <authorList>
            <person name="Wiegand S."/>
            <person name="Jogler M."/>
            <person name="Boedeker C."/>
            <person name="Pinto D."/>
            <person name="Vollmers J."/>
            <person name="Rivas-Marin E."/>
            <person name="Kohn T."/>
            <person name="Peeters S.H."/>
            <person name="Heuer A."/>
            <person name="Rast P."/>
            <person name="Oberbeckmann S."/>
            <person name="Bunk B."/>
            <person name="Jeske O."/>
            <person name="Meyerdierks A."/>
            <person name="Storesund J.E."/>
            <person name="Kallscheuer N."/>
            <person name="Luecker S."/>
            <person name="Lage O.M."/>
            <person name="Pohl T."/>
            <person name="Merkel B.J."/>
            <person name="Hornburger P."/>
            <person name="Mueller R.-W."/>
            <person name="Bruemmer F."/>
            <person name="Labrenz M."/>
            <person name="Spormann A.M."/>
            <person name="Op den Camp H."/>
            <person name="Overmann J."/>
            <person name="Amann R."/>
            <person name="Jetten M.S.M."/>
            <person name="Mascher T."/>
            <person name="Medema M.H."/>
            <person name="Devos D.P."/>
            <person name="Kaster A.-K."/>
            <person name="Ovreas L."/>
            <person name="Rohde M."/>
            <person name="Galperin M.Y."/>
            <person name="Jogler C."/>
        </authorList>
    </citation>
    <scope>NUCLEOTIDE SEQUENCE [LARGE SCALE GENOMIC DNA]</scope>
    <source>
        <strain evidence="3 4">FF011L</strain>
    </source>
</reference>
<evidence type="ECO:0000313" key="4">
    <source>
        <dbReference type="Proteomes" id="UP000320672"/>
    </source>
</evidence>
<dbReference type="OrthoDB" id="9796058at2"/>
<organism evidence="3 4">
    <name type="scientific">Roseimaritima multifibrata</name>
    <dbReference type="NCBI Taxonomy" id="1930274"/>
    <lineage>
        <taxon>Bacteria</taxon>
        <taxon>Pseudomonadati</taxon>
        <taxon>Planctomycetota</taxon>
        <taxon>Planctomycetia</taxon>
        <taxon>Pirellulales</taxon>
        <taxon>Pirellulaceae</taxon>
        <taxon>Roseimaritima</taxon>
    </lineage>
</organism>
<sequence>MNWDQIEGKWKQVRGQAKEKWGDLTSDDLDKVAGKRDQLVGQIQERYGIAKDEAEKQVKEFEGSCNC</sequence>
<dbReference type="InterPro" id="IPR036629">
    <property type="entry name" value="YjbJ_sf"/>
</dbReference>
<evidence type="ECO:0000256" key="1">
    <source>
        <dbReference type="ARBA" id="ARBA00009129"/>
    </source>
</evidence>
<dbReference type="PIRSF" id="PIRSF039008">
    <property type="entry name" value="YjbJ"/>
    <property type="match status" value="1"/>
</dbReference>
<accession>A0A517MLE1</accession>
<dbReference type="Gene3D" id="1.10.1470.10">
    <property type="entry name" value="YjbJ"/>
    <property type="match status" value="1"/>
</dbReference>
<dbReference type="KEGG" id="rml:FF011L_45040"/>
<dbReference type="PANTHER" id="PTHR34977:SF1">
    <property type="entry name" value="UPF0337 PROTEIN YJBJ"/>
    <property type="match status" value="1"/>
</dbReference>
<dbReference type="Pfam" id="PF05532">
    <property type="entry name" value="CsbD"/>
    <property type="match status" value="1"/>
</dbReference>
<evidence type="ECO:0000313" key="3">
    <source>
        <dbReference type="EMBL" id="QDS95704.1"/>
    </source>
</evidence>
<name>A0A517MLE1_9BACT</name>
<proteinExistence type="inferred from homology"/>
<protein>
    <recommendedName>
        <fullName evidence="2">CsbD-like domain-containing protein</fullName>
    </recommendedName>
</protein>
<dbReference type="InterPro" id="IPR008462">
    <property type="entry name" value="CsbD"/>
</dbReference>
<dbReference type="SUPFAM" id="SSF69047">
    <property type="entry name" value="Hypothetical protein YjbJ"/>
    <property type="match status" value="1"/>
</dbReference>
<dbReference type="Proteomes" id="UP000320672">
    <property type="component" value="Chromosome"/>
</dbReference>
<dbReference type="PANTHER" id="PTHR34977">
    <property type="entry name" value="UPF0337 PROTEIN YJBJ"/>
    <property type="match status" value="1"/>
</dbReference>
<dbReference type="EMBL" id="CP036262">
    <property type="protein sequence ID" value="QDS95704.1"/>
    <property type="molecule type" value="Genomic_DNA"/>
</dbReference>
<comment type="similarity">
    <text evidence="1">Belongs to the UPF0337 (CsbD) family.</text>
</comment>
<evidence type="ECO:0000259" key="2">
    <source>
        <dbReference type="Pfam" id="PF05532"/>
    </source>
</evidence>
<keyword evidence="4" id="KW-1185">Reference proteome</keyword>
<dbReference type="RefSeq" id="WP_145353952.1">
    <property type="nucleotide sequence ID" value="NZ_CP036262.1"/>
</dbReference>
<dbReference type="InterPro" id="IPR026042">
    <property type="entry name" value="YjbJ"/>
</dbReference>
<dbReference type="AlphaFoldDB" id="A0A517MLE1"/>
<gene>
    <name evidence="3" type="ORF">FF011L_45040</name>
</gene>
<dbReference type="InterPro" id="IPR050423">
    <property type="entry name" value="UPF0337_stress_rsp"/>
</dbReference>